<keyword evidence="2" id="KW-1185">Reference proteome</keyword>
<dbReference type="OrthoDB" id="7230413at2"/>
<dbReference type="AlphaFoldDB" id="A0A1S8GRD8"/>
<sequence>MLDIETFGPQGGNVLYKALSHPLAVDAMKALEQRLTGKTLAVYDPDNYLQTVHGLYPAIQPAVMLTHDSEQVGQPDGLGGQKRAIVHLAEIKVDAVLALSFDDARMRARLEGVLGGKPLYTLGEAKLPDDFLPYQRPYLDKCNFATNFAFFRETEHFSTRLVTANYWSSYGATEIRYWLRLFDGSGHIMAEWYQEVEDPNGGVIIDSRKVKEEFGLPHFTGQLFIHVIGAKGHDVVKYALDSFGRNGDPSLSVTHDANAWPSMRFATLPAPDKGETVLLWVQNSHGTAIPDGAITLNPMGEDHHRAVEQAVGPYETVAVDVGALFPTLQWPAQLELRSGRHLVRPRYEVVQRGRTRIAHMNVERANLLPDPAIRSMSPLLGRGFVLPFPVPDPASYTSFVQPNPMSEALTSMPMRLDLFDESGRECGSHFLGNLPRNHRGAIALHELLDQPGHAELVYDFRDGGDGDGWPHALMRYRHIQTDHAAETSFGGHIFNTMMTWRNEPQSYAGPPPGLTTRLFLKLGQRLDGGVLRSFCYLIYPTSLREGRQPSQTCLYLYGVDGHELAQKTITIQPSGSYLVKPDDLFDSELLHQAGEGGYVLIRDLTCRLFGYHGLENGAGGFSLDHMFGF</sequence>
<evidence type="ECO:0000313" key="1">
    <source>
        <dbReference type="EMBL" id="OOL19601.1"/>
    </source>
</evidence>
<dbReference type="STRING" id="1539051.AL01_01045"/>
<comment type="caution">
    <text evidence="1">The sequence shown here is derived from an EMBL/GenBank/DDBJ whole genome shotgun (WGS) entry which is preliminary data.</text>
</comment>
<dbReference type="Proteomes" id="UP000200980">
    <property type="component" value="Unassembled WGS sequence"/>
</dbReference>
<dbReference type="EMBL" id="JATM01000001">
    <property type="protein sequence ID" value="OOL19601.1"/>
    <property type="molecule type" value="Genomic_DNA"/>
</dbReference>
<organism evidence="1 2">
    <name type="scientific">Bombella intestini</name>
    <dbReference type="NCBI Taxonomy" id="1539051"/>
    <lineage>
        <taxon>Bacteria</taxon>
        <taxon>Pseudomonadati</taxon>
        <taxon>Pseudomonadota</taxon>
        <taxon>Alphaproteobacteria</taxon>
        <taxon>Acetobacterales</taxon>
        <taxon>Acetobacteraceae</taxon>
        <taxon>Bombella</taxon>
    </lineage>
</organism>
<proteinExistence type="predicted"/>
<name>A0A1S8GRD8_9PROT</name>
<reference evidence="1 2" key="1">
    <citation type="journal article" date="2016" name="PLoS ONE">
        <title>Whole-Genome Sequence Analysis of Bombella intestini LMG 28161T, a Novel Acetic Acid Bacterium Isolated from the Crop of a Red-Tailed Bumble Bee, Bombus lapidarius.</title>
        <authorList>
            <person name="Li L."/>
            <person name="Illeghems K."/>
            <person name="Van Kerrebroeck S."/>
            <person name="Borremans W."/>
            <person name="Cleenwerck I."/>
            <person name="Smagghe G."/>
            <person name="De Vuyst L."/>
            <person name="Vandamme P."/>
        </authorList>
    </citation>
    <scope>NUCLEOTIDE SEQUENCE [LARGE SCALE GENOMIC DNA]</scope>
    <source>
        <strain evidence="1 2">R-52487</strain>
    </source>
</reference>
<protein>
    <submittedName>
        <fullName evidence="1">Uncharacterized protein</fullName>
    </submittedName>
</protein>
<evidence type="ECO:0000313" key="2">
    <source>
        <dbReference type="Proteomes" id="UP000200980"/>
    </source>
</evidence>
<gene>
    <name evidence="1" type="ORF">AL01_01045</name>
</gene>
<dbReference type="RefSeq" id="WP_077395413.1">
    <property type="nucleotide sequence ID" value="NZ_JATM01000001.1"/>
</dbReference>
<accession>A0A1S8GRD8</accession>